<keyword evidence="3" id="KW-1185">Reference proteome</keyword>
<dbReference type="InterPro" id="IPR031702">
    <property type="entry name" value="DUF5078"/>
</dbReference>
<dbReference type="Proteomes" id="UP001060504">
    <property type="component" value="Unassembled WGS sequence"/>
</dbReference>
<evidence type="ECO:0000313" key="2">
    <source>
        <dbReference type="EMBL" id="GJF14032.1"/>
    </source>
</evidence>
<accession>A0ABQ4VC89</accession>
<evidence type="ECO:0000313" key="3">
    <source>
        <dbReference type="Proteomes" id="UP001060504"/>
    </source>
</evidence>
<reference evidence="2 3" key="1">
    <citation type="submission" date="2021-08" db="EMBL/GenBank/DDBJ databases">
        <title>Draft genome sequence of Mycolicibacterium sp. NGTWS1702 strain.</title>
        <authorList>
            <person name="Matsumoto M."/>
            <person name="Tang B.C.C."/>
            <person name="Machida Y."/>
            <person name="Matoyama H."/>
            <person name="Kishihara T."/>
            <person name="Sato S."/>
            <person name="Kondo I."/>
            <person name="Sano M."/>
            <person name="Kato G."/>
        </authorList>
    </citation>
    <scope>NUCLEOTIDE SEQUENCE [LARGE SCALE GENOMIC DNA]</scope>
    <source>
        <strain evidence="2 3">NGTWSNA01</strain>
    </source>
</reference>
<sequence length="148" mass="15869">MSTFNVFLTRAAVASAAVSIAAIGFSGFAAAQPPPPPADPDAVPAVMLDTECSLDQLLAATKEVDPVTYGELIERYNSEPVWLQPAIIKHLNLLLEKDPADRQAEVDELARLFPQFLPLFLTTEPNAQAIADKCPTFPAEDPSVLALP</sequence>
<evidence type="ECO:0008006" key="4">
    <source>
        <dbReference type="Google" id="ProtNLM"/>
    </source>
</evidence>
<proteinExistence type="predicted"/>
<organism evidence="2 3">
    <name type="scientific">Mycolicibacterium cyprinidarum</name>
    <dbReference type="NCBI Taxonomy" id="2860311"/>
    <lineage>
        <taxon>Bacteria</taxon>
        <taxon>Bacillati</taxon>
        <taxon>Actinomycetota</taxon>
        <taxon>Actinomycetes</taxon>
        <taxon>Mycobacteriales</taxon>
        <taxon>Mycobacteriaceae</taxon>
        <taxon>Mycolicibacterium</taxon>
    </lineage>
</organism>
<evidence type="ECO:0000256" key="1">
    <source>
        <dbReference type="SAM" id="SignalP"/>
    </source>
</evidence>
<feature type="signal peptide" evidence="1">
    <location>
        <begin position="1"/>
        <end position="31"/>
    </location>
</feature>
<dbReference type="Pfam" id="PF16877">
    <property type="entry name" value="DUF5078"/>
    <property type="match status" value="1"/>
</dbReference>
<dbReference type="EMBL" id="BPRH01001611">
    <property type="protein sequence ID" value="GJF14032.1"/>
    <property type="molecule type" value="Genomic_DNA"/>
</dbReference>
<feature type="chain" id="PRO_5046809039" description="Hemophore-related protein" evidence="1">
    <location>
        <begin position="32"/>
        <end position="148"/>
    </location>
</feature>
<gene>
    <name evidence="2" type="ORF">NGTWS1702_15270</name>
</gene>
<name>A0ABQ4VC89_9MYCO</name>
<keyword evidence="1" id="KW-0732">Signal</keyword>
<comment type="caution">
    <text evidence="2">The sequence shown here is derived from an EMBL/GenBank/DDBJ whole genome shotgun (WGS) entry which is preliminary data.</text>
</comment>
<protein>
    <recommendedName>
        <fullName evidence="4">Hemophore-related protein</fullName>
    </recommendedName>
</protein>